<evidence type="ECO:0000256" key="3">
    <source>
        <dbReference type="ARBA" id="ARBA00022723"/>
    </source>
</evidence>
<dbReference type="PANTHER" id="PTHR19288:SF46">
    <property type="entry name" value="HALOACID DEHALOGENASE-LIKE HYDROLASE DOMAIN-CONTAINING PROTEIN 2"/>
    <property type="match status" value="1"/>
</dbReference>
<protein>
    <recommendedName>
        <fullName evidence="5">Haloacid dehalogenase-like hydrolase domain-containing protein 2</fullName>
    </recommendedName>
</protein>
<dbReference type="GO" id="GO:0016787">
    <property type="term" value="F:hydrolase activity"/>
    <property type="evidence" value="ECO:0007669"/>
    <property type="project" value="UniProtKB-KW"/>
</dbReference>
<gene>
    <name evidence="6" type="ORF">GCM10023205_48870</name>
</gene>
<accession>A0ABP9HQJ8</accession>
<dbReference type="EMBL" id="BAABHS010000017">
    <property type="protein sequence ID" value="GAA4976050.1"/>
    <property type="molecule type" value="Genomic_DNA"/>
</dbReference>
<evidence type="ECO:0000256" key="4">
    <source>
        <dbReference type="ARBA" id="ARBA00022842"/>
    </source>
</evidence>
<dbReference type="Gene3D" id="3.40.50.1000">
    <property type="entry name" value="HAD superfamily/HAD-like"/>
    <property type="match status" value="2"/>
</dbReference>
<organism evidence="6 7">
    <name type="scientific">Yinghuangia aomiensis</name>
    <dbReference type="NCBI Taxonomy" id="676205"/>
    <lineage>
        <taxon>Bacteria</taxon>
        <taxon>Bacillati</taxon>
        <taxon>Actinomycetota</taxon>
        <taxon>Actinomycetes</taxon>
        <taxon>Kitasatosporales</taxon>
        <taxon>Streptomycetaceae</taxon>
        <taxon>Yinghuangia</taxon>
    </lineage>
</organism>
<dbReference type="Pfam" id="PF13242">
    <property type="entry name" value="Hydrolase_like"/>
    <property type="match status" value="1"/>
</dbReference>
<evidence type="ECO:0000256" key="5">
    <source>
        <dbReference type="ARBA" id="ARBA00039666"/>
    </source>
</evidence>
<comment type="similarity">
    <text evidence="2">Belongs to the HAD-like hydrolase superfamily.</text>
</comment>
<keyword evidence="7" id="KW-1185">Reference proteome</keyword>
<dbReference type="NCBIfam" id="TIGR01460">
    <property type="entry name" value="HAD-SF-IIA"/>
    <property type="match status" value="1"/>
</dbReference>
<keyword evidence="6" id="KW-0378">Hydrolase</keyword>
<comment type="cofactor">
    <cofactor evidence="1">
        <name>Mg(2+)</name>
        <dbReference type="ChEBI" id="CHEBI:18420"/>
    </cofactor>
</comment>
<dbReference type="RefSeq" id="WP_345677784.1">
    <property type="nucleotide sequence ID" value="NZ_BAABHS010000017.1"/>
</dbReference>
<evidence type="ECO:0000313" key="7">
    <source>
        <dbReference type="Proteomes" id="UP001500466"/>
    </source>
</evidence>
<dbReference type="Proteomes" id="UP001500466">
    <property type="component" value="Unassembled WGS sequence"/>
</dbReference>
<dbReference type="SUPFAM" id="SSF56784">
    <property type="entry name" value="HAD-like"/>
    <property type="match status" value="1"/>
</dbReference>
<reference evidence="7" key="1">
    <citation type="journal article" date="2019" name="Int. J. Syst. Evol. Microbiol.">
        <title>The Global Catalogue of Microorganisms (GCM) 10K type strain sequencing project: providing services to taxonomists for standard genome sequencing and annotation.</title>
        <authorList>
            <consortium name="The Broad Institute Genomics Platform"/>
            <consortium name="The Broad Institute Genome Sequencing Center for Infectious Disease"/>
            <person name="Wu L."/>
            <person name="Ma J."/>
        </authorList>
    </citation>
    <scope>NUCLEOTIDE SEQUENCE [LARGE SCALE GENOMIC DNA]</scope>
    <source>
        <strain evidence="7">JCM 17986</strain>
    </source>
</reference>
<dbReference type="InterPro" id="IPR036412">
    <property type="entry name" value="HAD-like_sf"/>
</dbReference>
<keyword evidence="3" id="KW-0479">Metal-binding</keyword>
<keyword evidence="4" id="KW-0460">Magnesium</keyword>
<dbReference type="PANTHER" id="PTHR19288">
    <property type="entry name" value="4-NITROPHENYLPHOSPHATASE-RELATED"/>
    <property type="match status" value="1"/>
</dbReference>
<evidence type="ECO:0000313" key="6">
    <source>
        <dbReference type="EMBL" id="GAA4976050.1"/>
    </source>
</evidence>
<evidence type="ECO:0000256" key="1">
    <source>
        <dbReference type="ARBA" id="ARBA00001946"/>
    </source>
</evidence>
<dbReference type="NCBIfam" id="TIGR01458">
    <property type="entry name" value="HAD-SF-IIA-hyp3"/>
    <property type="match status" value="1"/>
</dbReference>
<proteinExistence type="inferred from homology"/>
<sequence length="257" mass="27152">MPSLRAVLFDIDGVLTVSWHPVPGAPEALERVRAAGFALRLVTNTTVGTRAEIAERLRAAGFDVAPGEILTAPTATARYLRDTYPGARCVLVSEGDVREDLDGVTLVDDDPEVVVLGGAGPVFDYAMLDRIFGWLRGGARLVAMQRGLYWRTTEGLQLDVGAFLPGLEAASGVRAEVVGKPAPEFFAAALDAVGVRPAEALMVGDDIETDVLAAQAAGITGVLVRTGKYLPETHRNASGRPDHVIDSVADLPDVLRG</sequence>
<name>A0ABP9HQJ8_9ACTN</name>
<dbReference type="InterPro" id="IPR023214">
    <property type="entry name" value="HAD_sf"/>
</dbReference>
<dbReference type="InterPro" id="IPR006355">
    <property type="entry name" value="LHPP/HDHD2"/>
</dbReference>
<comment type="caution">
    <text evidence="6">The sequence shown here is derived from an EMBL/GenBank/DDBJ whole genome shotgun (WGS) entry which is preliminary data.</text>
</comment>
<dbReference type="InterPro" id="IPR006357">
    <property type="entry name" value="HAD-SF_hydro_IIA"/>
</dbReference>
<evidence type="ECO:0000256" key="2">
    <source>
        <dbReference type="ARBA" id="ARBA00007958"/>
    </source>
</evidence>
<dbReference type="Pfam" id="PF13344">
    <property type="entry name" value="Hydrolase_6"/>
    <property type="match status" value="1"/>
</dbReference>